<reference evidence="12" key="1">
    <citation type="submission" date="2013-09" db="EMBL/GenBank/DDBJ databases">
        <title>The Genome Sequence of Anopheles culicifacies species A.</title>
        <authorList>
            <consortium name="The Broad Institute Genomics Platform"/>
            <person name="Neafsey D.E."/>
            <person name="Besansky N."/>
            <person name="Howell P."/>
            <person name="Walton C."/>
            <person name="Young S.K."/>
            <person name="Zeng Q."/>
            <person name="Gargeya S."/>
            <person name="Fitzgerald M."/>
            <person name="Haas B."/>
            <person name="Abouelleil A."/>
            <person name="Allen A.W."/>
            <person name="Alvarado L."/>
            <person name="Arachchi H.M."/>
            <person name="Berlin A.M."/>
            <person name="Chapman S.B."/>
            <person name="Gainer-Dewar J."/>
            <person name="Goldberg J."/>
            <person name="Griggs A."/>
            <person name="Gujja S."/>
            <person name="Hansen M."/>
            <person name="Howarth C."/>
            <person name="Imamovic A."/>
            <person name="Ireland A."/>
            <person name="Larimer J."/>
            <person name="McCowan C."/>
            <person name="Murphy C."/>
            <person name="Pearson M."/>
            <person name="Poon T.W."/>
            <person name="Priest M."/>
            <person name="Roberts A."/>
            <person name="Saif S."/>
            <person name="Shea T."/>
            <person name="Sisk P."/>
            <person name="Sykes S."/>
            <person name="Wortman J."/>
            <person name="Nusbaum C."/>
            <person name="Birren B."/>
        </authorList>
    </citation>
    <scope>NUCLEOTIDE SEQUENCE [LARGE SCALE GENOMIC DNA]</scope>
    <source>
        <strain evidence="12">A-37</strain>
    </source>
</reference>
<dbReference type="EnsemblMetazoa" id="ACUA013387-RA">
    <property type="protein sequence ID" value="ACUA013387-PA"/>
    <property type="gene ID" value="ACUA013387"/>
</dbReference>
<keyword evidence="6 10" id="KW-0697">Rotamase</keyword>
<reference evidence="11" key="2">
    <citation type="submission" date="2020-05" db="UniProtKB">
        <authorList>
            <consortium name="EnsemblMetazoa"/>
        </authorList>
    </citation>
    <scope>IDENTIFICATION</scope>
    <source>
        <strain evidence="11">A-37</strain>
    </source>
</reference>
<evidence type="ECO:0000313" key="12">
    <source>
        <dbReference type="Proteomes" id="UP000075883"/>
    </source>
</evidence>
<evidence type="ECO:0000256" key="7">
    <source>
        <dbReference type="ARBA" id="ARBA00023235"/>
    </source>
</evidence>
<dbReference type="GO" id="GO:0007052">
    <property type="term" value="P:mitotic spindle organization"/>
    <property type="evidence" value="ECO:0007669"/>
    <property type="project" value="TreeGrafter"/>
</dbReference>
<dbReference type="InterPro" id="IPR037218">
    <property type="entry name" value="PTPA_sf"/>
</dbReference>
<dbReference type="PANTHER" id="PTHR10012:SF0">
    <property type="entry name" value="SERINE_THREONINE-PROTEIN PHOSPHATASE 2A ACTIVATOR"/>
    <property type="match status" value="1"/>
</dbReference>
<evidence type="ECO:0000256" key="10">
    <source>
        <dbReference type="RuleBase" id="RU361210"/>
    </source>
</evidence>
<evidence type="ECO:0000256" key="9">
    <source>
        <dbReference type="ARBA" id="ARBA00044820"/>
    </source>
</evidence>
<dbReference type="Pfam" id="PF03095">
    <property type="entry name" value="PTPA"/>
    <property type="match status" value="1"/>
</dbReference>
<dbReference type="Proteomes" id="UP000075883">
    <property type="component" value="Unassembled WGS sequence"/>
</dbReference>
<evidence type="ECO:0000256" key="8">
    <source>
        <dbReference type="ARBA" id="ARBA00044786"/>
    </source>
</evidence>
<dbReference type="GO" id="GO:0003755">
    <property type="term" value="F:peptidyl-prolyl cis-trans isomerase activity"/>
    <property type="evidence" value="ECO:0007669"/>
    <property type="project" value="UniProtKB-KW"/>
</dbReference>
<dbReference type="STRING" id="139723.A0A182MAC3"/>
<dbReference type="CDD" id="cd04087">
    <property type="entry name" value="PTPA"/>
    <property type="match status" value="1"/>
</dbReference>
<evidence type="ECO:0000313" key="11">
    <source>
        <dbReference type="EnsemblMetazoa" id="ACUA013387-PA"/>
    </source>
</evidence>
<dbReference type="EMBL" id="AXCM01005884">
    <property type="status" value="NOT_ANNOTATED_CDS"/>
    <property type="molecule type" value="Genomic_DNA"/>
</dbReference>
<dbReference type="EC" id="5.2.1.8" evidence="4 10"/>
<evidence type="ECO:0000256" key="5">
    <source>
        <dbReference type="ARBA" id="ARBA00022490"/>
    </source>
</evidence>
<evidence type="ECO:0000256" key="1">
    <source>
        <dbReference type="ARBA" id="ARBA00000971"/>
    </source>
</evidence>
<dbReference type="GO" id="GO:0005634">
    <property type="term" value="C:nucleus"/>
    <property type="evidence" value="ECO:0007669"/>
    <property type="project" value="TreeGrafter"/>
</dbReference>
<dbReference type="AlphaFoldDB" id="A0A182MAC3"/>
<accession>A0A182MAC3</accession>
<dbReference type="PIRSF" id="PIRSF016325">
    <property type="entry name" value="Phstyr_phstse_ac"/>
    <property type="match status" value="1"/>
</dbReference>
<dbReference type="InterPro" id="IPR004327">
    <property type="entry name" value="Phstyr_phstse_ac"/>
</dbReference>
<name>A0A182MAC3_9DIPT</name>
<comment type="subcellular location">
    <subcellularLocation>
        <location evidence="2 10">Cytoplasm</location>
    </subcellularLocation>
</comment>
<comment type="similarity">
    <text evidence="3 10">Belongs to the PTPA-type PPIase family.</text>
</comment>
<protein>
    <recommendedName>
        <fullName evidence="8 10">Serine/threonine-protein phosphatase 2A activator</fullName>
        <ecNumber evidence="4 10">5.2.1.8</ecNumber>
    </recommendedName>
    <alternativeName>
        <fullName evidence="9 10">Phosphotyrosyl phosphatase activator</fullName>
    </alternativeName>
</protein>
<dbReference type="GO" id="GO:0000159">
    <property type="term" value="C:protein phosphatase type 2A complex"/>
    <property type="evidence" value="ECO:0007669"/>
    <property type="project" value="TreeGrafter"/>
</dbReference>
<evidence type="ECO:0000256" key="4">
    <source>
        <dbReference type="ARBA" id="ARBA00013194"/>
    </source>
</evidence>
<sequence>MSESGAAADGESKREFVVPEKLIKSPTDMELWRMSECYYDLLGFISSMSVALQGTRNSQEVSVPPIVEKLMKVLDRLEQLAIETPPIDQPARFGNVAFKSWFQKMQSESMQLIGDVLPDTLKEATKELNVYFVDCFGNPTRIDYGTGHELAFIMFLMCLFKIGAFERKDEVAVGLKVNQWNKTVKKTYFKYLFHHHSQLFQKYIILARKLQVTYRMEPAGSHGVWSLDDFQFVPFIWGSAQLAVNSPIEPAQFVEEKSIAKYKKELMFVSCIDYIQQVKTGHFAEHSNQLWSISAVPQWSKICTGLIKMYQKEVLSKFPVIQHVYFGSILTLKTVKPGTMLPNPRLGMIPRQHAAAPAPVPAPPKFPGGDGM</sequence>
<dbReference type="VEuPathDB" id="VectorBase:ACUA013387"/>
<evidence type="ECO:0000256" key="2">
    <source>
        <dbReference type="ARBA" id="ARBA00004496"/>
    </source>
</evidence>
<comment type="function">
    <text evidence="10">PPIases accelerate the folding of proteins. It catalyzes the cis-trans isomerization of proline imidic peptide bonds in oligopeptides.</text>
</comment>
<proteinExistence type="inferred from homology"/>
<keyword evidence="12" id="KW-1185">Reference proteome</keyword>
<dbReference type="FunFam" id="1.20.120.1150:FF:000002">
    <property type="entry name" value="Serine/threonine-protein phosphatase 2A activator"/>
    <property type="match status" value="1"/>
</dbReference>
<dbReference type="Gene3D" id="1.20.120.1150">
    <property type="match status" value="1"/>
</dbReference>
<dbReference type="GO" id="GO:0005737">
    <property type="term" value="C:cytoplasm"/>
    <property type="evidence" value="ECO:0007669"/>
    <property type="project" value="UniProtKB-SubCell"/>
</dbReference>
<comment type="catalytic activity">
    <reaction evidence="1 10">
        <text>[protein]-peptidylproline (omega=180) = [protein]-peptidylproline (omega=0)</text>
        <dbReference type="Rhea" id="RHEA:16237"/>
        <dbReference type="Rhea" id="RHEA-COMP:10747"/>
        <dbReference type="Rhea" id="RHEA-COMP:10748"/>
        <dbReference type="ChEBI" id="CHEBI:83833"/>
        <dbReference type="ChEBI" id="CHEBI:83834"/>
        <dbReference type="EC" id="5.2.1.8"/>
    </reaction>
</comment>
<dbReference type="InterPro" id="IPR043170">
    <property type="entry name" value="PTPA_C_lid"/>
</dbReference>
<dbReference type="GO" id="GO:0008160">
    <property type="term" value="F:protein tyrosine phosphatase activator activity"/>
    <property type="evidence" value="ECO:0007669"/>
    <property type="project" value="TreeGrafter"/>
</dbReference>
<dbReference type="SUPFAM" id="SSF140984">
    <property type="entry name" value="PTPA-like"/>
    <property type="match status" value="1"/>
</dbReference>
<evidence type="ECO:0000256" key="3">
    <source>
        <dbReference type="ARBA" id="ARBA00011019"/>
    </source>
</evidence>
<keyword evidence="5 10" id="KW-0963">Cytoplasm</keyword>
<dbReference type="PANTHER" id="PTHR10012">
    <property type="entry name" value="SERINE/THREONINE-PROTEIN PHOSPHATASE 2A REGULATORY SUBUNIT B"/>
    <property type="match status" value="1"/>
</dbReference>
<organism evidence="11 12">
    <name type="scientific">Anopheles culicifacies</name>
    <dbReference type="NCBI Taxonomy" id="139723"/>
    <lineage>
        <taxon>Eukaryota</taxon>
        <taxon>Metazoa</taxon>
        <taxon>Ecdysozoa</taxon>
        <taxon>Arthropoda</taxon>
        <taxon>Hexapoda</taxon>
        <taxon>Insecta</taxon>
        <taxon>Pterygota</taxon>
        <taxon>Neoptera</taxon>
        <taxon>Endopterygota</taxon>
        <taxon>Diptera</taxon>
        <taxon>Nematocera</taxon>
        <taxon>Culicoidea</taxon>
        <taxon>Culicidae</taxon>
        <taxon>Anophelinae</taxon>
        <taxon>Anopheles</taxon>
        <taxon>culicifacies species complex</taxon>
    </lineage>
</organism>
<keyword evidence="7 10" id="KW-0413">Isomerase</keyword>
<evidence type="ECO:0000256" key="6">
    <source>
        <dbReference type="ARBA" id="ARBA00023110"/>
    </source>
</evidence>